<organism evidence="2 3">
    <name type="scientific">Candidatus Falkowbacteria bacterium RIFOXYA2_FULL_38_12</name>
    <dbReference type="NCBI Taxonomy" id="1797993"/>
    <lineage>
        <taxon>Bacteria</taxon>
        <taxon>Candidatus Falkowiibacteriota</taxon>
    </lineage>
</organism>
<accession>A0A1F5S1M4</accession>
<dbReference type="Proteomes" id="UP000177407">
    <property type="component" value="Unassembled WGS sequence"/>
</dbReference>
<reference evidence="2 3" key="1">
    <citation type="journal article" date="2016" name="Nat. Commun.">
        <title>Thousands of microbial genomes shed light on interconnected biogeochemical processes in an aquifer system.</title>
        <authorList>
            <person name="Anantharaman K."/>
            <person name="Brown C.T."/>
            <person name="Hug L.A."/>
            <person name="Sharon I."/>
            <person name="Castelle C.J."/>
            <person name="Probst A.J."/>
            <person name="Thomas B.C."/>
            <person name="Singh A."/>
            <person name="Wilkins M.J."/>
            <person name="Karaoz U."/>
            <person name="Brodie E.L."/>
            <person name="Williams K.H."/>
            <person name="Hubbard S.S."/>
            <person name="Banfield J.F."/>
        </authorList>
    </citation>
    <scope>NUCLEOTIDE SEQUENCE [LARGE SCALE GENOMIC DNA]</scope>
</reference>
<dbReference type="Pfam" id="PF13274">
    <property type="entry name" value="SocA_Panacea"/>
    <property type="match status" value="1"/>
</dbReference>
<name>A0A1F5S1M4_9BACT</name>
<evidence type="ECO:0000313" key="3">
    <source>
        <dbReference type="Proteomes" id="UP000177407"/>
    </source>
</evidence>
<dbReference type="EMBL" id="MFGA01000023">
    <property type="protein sequence ID" value="OGF20569.1"/>
    <property type="molecule type" value="Genomic_DNA"/>
</dbReference>
<gene>
    <name evidence="2" type="ORF">A2257_04410</name>
</gene>
<sequence>MTISLPKLKAIIKYLCHNTNPAFLGKTKLMKLFYFLDFTQIKRYGVSITGETYYHLEFGPIPTTIKNLVDSVSDDPETALLSDTIQVHCCGRHDIHKIVCLQSFTENDKEYFSQVELDTMEEVTKRFGGYSTKQIVDVSHKEAPWKLTKELEVIPYQLAAEDPDCIVDRDDIDLLSKI</sequence>
<proteinExistence type="predicted"/>
<evidence type="ECO:0000313" key="2">
    <source>
        <dbReference type="EMBL" id="OGF20569.1"/>
    </source>
</evidence>
<dbReference type="InterPro" id="IPR025272">
    <property type="entry name" value="SocA_Panacea"/>
</dbReference>
<feature type="domain" description="Antitoxin SocA-like Panacea" evidence="1">
    <location>
        <begin position="29"/>
        <end position="146"/>
    </location>
</feature>
<evidence type="ECO:0000259" key="1">
    <source>
        <dbReference type="Pfam" id="PF13274"/>
    </source>
</evidence>
<dbReference type="AlphaFoldDB" id="A0A1F5S1M4"/>
<protein>
    <recommendedName>
        <fullName evidence="1">Antitoxin SocA-like Panacea domain-containing protein</fullName>
    </recommendedName>
</protein>
<comment type="caution">
    <text evidence="2">The sequence shown here is derived from an EMBL/GenBank/DDBJ whole genome shotgun (WGS) entry which is preliminary data.</text>
</comment>